<evidence type="ECO:0000256" key="1">
    <source>
        <dbReference type="ARBA" id="ARBA00004275"/>
    </source>
</evidence>
<dbReference type="PANTHER" id="PTHR42870:SF1">
    <property type="entry name" value="NON-SPECIFIC LIPID-TRANSFER PROTEIN-LIKE 2"/>
    <property type="match status" value="1"/>
</dbReference>
<dbReference type="AlphaFoldDB" id="A0A6P1CKT1"/>
<evidence type="ECO:0000256" key="2">
    <source>
        <dbReference type="ARBA" id="ARBA00012352"/>
    </source>
</evidence>
<dbReference type="PIRSF" id="PIRSF000429">
    <property type="entry name" value="Ac-CoA_Ac_transf"/>
    <property type="match status" value="1"/>
</dbReference>
<dbReference type="PANTHER" id="PTHR42870">
    <property type="entry name" value="ACETYL-COA C-ACETYLTRANSFERASE"/>
    <property type="match status" value="1"/>
</dbReference>
<evidence type="ECO:0000256" key="3">
    <source>
        <dbReference type="ARBA" id="ARBA00022448"/>
    </source>
</evidence>
<dbReference type="InterPro" id="IPR002155">
    <property type="entry name" value="Thiolase"/>
</dbReference>
<dbReference type="RefSeq" id="WP_163842806.1">
    <property type="nucleotide sequence ID" value="NZ_JAAGVB010000008.1"/>
</dbReference>
<evidence type="ECO:0000313" key="11">
    <source>
        <dbReference type="EMBL" id="NEW32283.1"/>
    </source>
</evidence>
<gene>
    <name evidence="11" type="ORF">GV791_06865</name>
</gene>
<evidence type="ECO:0000259" key="9">
    <source>
        <dbReference type="Pfam" id="PF00108"/>
    </source>
</evidence>
<dbReference type="Pfam" id="PF00108">
    <property type="entry name" value="Thiolase_N"/>
    <property type="match status" value="1"/>
</dbReference>
<evidence type="ECO:0000259" key="10">
    <source>
        <dbReference type="Pfam" id="PF22691"/>
    </source>
</evidence>
<sequence length="394" mass="41475">MGATTLVAGVGMIPFTTPRTSQTYDVMGERAVRAALADAGVDYTAIQQAYTGYVYGDSTSGQAALYRVGVTGIPVVNVNNNCSTGSSALFLARQAIEHGVADVVLAVGFEQMQRGALTMSYTDRPSPFDSFGAVVDRLQGGSDAPFAAQYFGGAGREYADKYGMDPAVFAQIAVKARKHAANNPYAVFRDPVTAEQVLAAPQIYGPLTRLQCCPPTCGAAAAVLVSEEYARKHGLRRDVAIAAQAMTTDGPATFDSDSMMNIVGADMARSAAQQVYERAGIGPEDIRVVELHDCFTTNELLTYEALGLTPEGTAEKFIADGDNTYGGRVVTNPSGGLLSKGHPLGATGLAQCAELVWQLRGQAEQRQVEDVRVGLQHNIGLGGAAVVTLYQKVG</sequence>
<feature type="domain" description="Thiolase N-terminal" evidence="9">
    <location>
        <begin position="12"/>
        <end position="193"/>
    </location>
</feature>
<dbReference type="GO" id="GO:0006869">
    <property type="term" value="P:lipid transport"/>
    <property type="evidence" value="ECO:0007669"/>
    <property type="project" value="UniProtKB-KW"/>
</dbReference>
<keyword evidence="3" id="KW-0813">Transport</keyword>
<dbReference type="InterPro" id="IPR020615">
    <property type="entry name" value="Thiolase_acyl_enz_int_AS"/>
</dbReference>
<dbReference type="NCBIfam" id="NF006102">
    <property type="entry name" value="PRK08256.1"/>
    <property type="match status" value="1"/>
</dbReference>
<accession>A0A6P1CKT1</accession>
<dbReference type="InterPro" id="IPR020613">
    <property type="entry name" value="Thiolase_CS"/>
</dbReference>
<dbReference type="Proteomes" id="UP000471166">
    <property type="component" value="Unassembled WGS sequence"/>
</dbReference>
<evidence type="ECO:0000256" key="7">
    <source>
        <dbReference type="ARBA" id="ARBA00023140"/>
    </source>
</evidence>
<evidence type="ECO:0000313" key="12">
    <source>
        <dbReference type="Proteomes" id="UP000471166"/>
    </source>
</evidence>
<dbReference type="SUPFAM" id="SSF53901">
    <property type="entry name" value="Thiolase-like"/>
    <property type="match status" value="1"/>
</dbReference>
<dbReference type="EC" id="2.3.1.176" evidence="2"/>
<evidence type="ECO:0000256" key="5">
    <source>
        <dbReference type="ARBA" id="ARBA00023055"/>
    </source>
</evidence>
<dbReference type="CDD" id="cd00829">
    <property type="entry name" value="SCP-x_thiolase"/>
    <property type="match status" value="1"/>
</dbReference>
<proteinExistence type="predicted"/>
<dbReference type="InterPro" id="IPR020616">
    <property type="entry name" value="Thiolase_N"/>
</dbReference>
<dbReference type="InterPro" id="IPR016039">
    <property type="entry name" value="Thiolase-like"/>
</dbReference>
<dbReference type="Pfam" id="PF22691">
    <property type="entry name" value="Thiolase_C_1"/>
    <property type="match status" value="1"/>
</dbReference>
<evidence type="ECO:0000256" key="8">
    <source>
        <dbReference type="ARBA" id="ARBA00032316"/>
    </source>
</evidence>
<comment type="caution">
    <text evidence="11">The sequence shown here is derived from an EMBL/GenBank/DDBJ whole genome shotgun (WGS) entry which is preliminary data.</text>
</comment>
<dbReference type="Gene3D" id="3.40.47.10">
    <property type="match status" value="1"/>
</dbReference>
<evidence type="ECO:0000256" key="4">
    <source>
        <dbReference type="ARBA" id="ARBA00022679"/>
    </source>
</evidence>
<comment type="subcellular location">
    <subcellularLocation>
        <location evidence="1">Peroxisome</location>
    </subcellularLocation>
</comment>
<organism evidence="11 12">
    <name type="scientific">Nocardia cyriacigeorgica</name>
    <dbReference type="NCBI Taxonomy" id="135487"/>
    <lineage>
        <taxon>Bacteria</taxon>
        <taxon>Bacillati</taxon>
        <taxon>Actinomycetota</taxon>
        <taxon>Actinomycetes</taxon>
        <taxon>Mycobacteriales</taxon>
        <taxon>Nocardiaceae</taxon>
        <taxon>Nocardia</taxon>
    </lineage>
</organism>
<keyword evidence="6" id="KW-0446">Lipid-binding</keyword>
<reference evidence="11 12" key="1">
    <citation type="submission" date="2020-01" db="EMBL/GenBank/DDBJ databases">
        <title>Genetics and antimicrobial susceptibilities of Nocardia species isolated from the soil; a comparison with species isolated from humans.</title>
        <authorList>
            <person name="Carrasco G."/>
            <person name="Monzon S."/>
            <person name="Sansegundo M."/>
            <person name="Garcia E."/>
            <person name="Garrido N."/>
            <person name="Medina M.J."/>
            <person name="Villalon P."/>
            <person name="Ramirez-Arocha A.C."/>
            <person name="Jimenez P."/>
            <person name="Cuesta I."/>
            <person name="Valdezate S."/>
        </authorList>
    </citation>
    <scope>NUCLEOTIDE SEQUENCE [LARGE SCALE GENOMIC DNA]</scope>
    <source>
        <strain evidence="11 12">CNM20110626</strain>
    </source>
</reference>
<dbReference type="PROSITE" id="PS00098">
    <property type="entry name" value="THIOLASE_1"/>
    <property type="match status" value="1"/>
</dbReference>
<protein>
    <recommendedName>
        <fullName evidence="2">propanoyl-CoA C-acyltransferase</fullName>
        <ecNumber evidence="2">2.3.1.176</ecNumber>
    </recommendedName>
    <alternativeName>
        <fullName evidence="8">Propanoyl-CoA C-acyltransferase</fullName>
    </alternativeName>
</protein>
<dbReference type="EMBL" id="JAAGVB010000008">
    <property type="protein sequence ID" value="NEW32283.1"/>
    <property type="molecule type" value="Genomic_DNA"/>
</dbReference>
<keyword evidence="5" id="KW-0445">Lipid transport</keyword>
<name>A0A6P1CKT1_9NOCA</name>
<dbReference type="InterPro" id="IPR055140">
    <property type="entry name" value="Thiolase_C_2"/>
</dbReference>
<keyword evidence="4" id="KW-0808">Transferase</keyword>
<evidence type="ECO:0000256" key="6">
    <source>
        <dbReference type="ARBA" id="ARBA00023121"/>
    </source>
</evidence>
<feature type="domain" description="Thiolase C-terminal" evidence="10">
    <location>
        <begin position="258"/>
        <end position="385"/>
    </location>
</feature>
<dbReference type="PROSITE" id="PS00737">
    <property type="entry name" value="THIOLASE_2"/>
    <property type="match status" value="1"/>
</dbReference>
<dbReference type="GO" id="GO:0008289">
    <property type="term" value="F:lipid binding"/>
    <property type="evidence" value="ECO:0007669"/>
    <property type="project" value="UniProtKB-KW"/>
</dbReference>
<keyword evidence="7" id="KW-0576">Peroxisome</keyword>
<dbReference type="GO" id="GO:0016747">
    <property type="term" value="F:acyltransferase activity, transferring groups other than amino-acyl groups"/>
    <property type="evidence" value="ECO:0007669"/>
    <property type="project" value="InterPro"/>
</dbReference>